<name>A0A1W2B9K5_9BACT</name>
<reference evidence="1 2" key="1">
    <citation type="submission" date="2017-04" db="EMBL/GenBank/DDBJ databases">
        <authorList>
            <person name="Afonso C.L."/>
            <person name="Miller P.J."/>
            <person name="Scott M.A."/>
            <person name="Spackman E."/>
            <person name="Goraichik I."/>
            <person name="Dimitrov K.M."/>
            <person name="Suarez D.L."/>
            <person name="Swayne D.E."/>
        </authorList>
    </citation>
    <scope>NUCLEOTIDE SEQUENCE [LARGE SCALE GENOMIC DNA]</scope>
    <source>
        <strain evidence="1 2">DSM 3385</strain>
    </source>
</reference>
<dbReference type="STRING" id="1121400.SAMN02746065_107159"/>
<dbReference type="EMBL" id="FWXY01000007">
    <property type="protein sequence ID" value="SMC69524.1"/>
    <property type="molecule type" value="Genomic_DNA"/>
</dbReference>
<protein>
    <submittedName>
        <fullName evidence="1">Uncharacterized protein</fullName>
    </submittedName>
</protein>
<organism evidence="1 2">
    <name type="scientific">Desulfocicer vacuolatum DSM 3385</name>
    <dbReference type="NCBI Taxonomy" id="1121400"/>
    <lineage>
        <taxon>Bacteria</taxon>
        <taxon>Pseudomonadati</taxon>
        <taxon>Thermodesulfobacteriota</taxon>
        <taxon>Desulfobacteria</taxon>
        <taxon>Desulfobacterales</taxon>
        <taxon>Desulfobacteraceae</taxon>
        <taxon>Desulfocicer</taxon>
    </lineage>
</organism>
<dbReference type="RefSeq" id="WP_084068372.1">
    <property type="nucleotide sequence ID" value="NZ_FWXY01000007.1"/>
</dbReference>
<sequence>MKNLPNGIDFDGEIYWSTCPECGRKQGDMGNNMKCWECGYTPMPHKPRIAVIYPYSAKKSKWQEINYSIGSIKKNFMEPHKIFIMGEDNPEIADTQYIYHYDNPTFTTEQNNGGKLEKCVATFDKFIWMNDDFYLLKPTDATRIMTNPPLRNMADYKSRGTNRWHKLLWNTFDMLKEAGIDPIFNFATHTPQFYISENLTAAAKQFPIFEGKVLVETVYFNLFRPWPLMTSQEKAGFYTPKQSQNQEQLKEKFMTCRYLNHDDRGLTPNLKDMIIEHFGSM</sequence>
<dbReference type="AlphaFoldDB" id="A0A1W2B9K5"/>
<evidence type="ECO:0000313" key="2">
    <source>
        <dbReference type="Proteomes" id="UP000192418"/>
    </source>
</evidence>
<dbReference type="OrthoDB" id="5729009at2"/>
<proteinExistence type="predicted"/>
<evidence type="ECO:0000313" key="1">
    <source>
        <dbReference type="EMBL" id="SMC69524.1"/>
    </source>
</evidence>
<accession>A0A1W2B9K5</accession>
<dbReference type="Proteomes" id="UP000192418">
    <property type="component" value="Unassembled WGS sequence"/>
</dbReference>
<gene>
    <name evidence="1" type="ORF">SAMN02746065_107159</name>
</gene>
<keyword evidence="2" id="KW-1185">Reference proteome</keyword>